<dbReference type="AlphaFoldDB" id="A0A1Z5HXK9"/>
<dbReference type="OrthoDB" id="2381377at2"/>
<keyword evidence="2" id="KW-1185">Reference proteome</keyword>
<proteinExistence type="predicted"/>
<gene>
    <name evidence="1" type="ORF">KKC1_32620</name>
</gene>
<organism evidence="1 2">
    <name type="scientific">Calderihabitans maritimus</name>
    <dbReference type="NCBI Taxonomy" id="1246530"/>
    <lineage>
        <taxon>Bacteria</taxon>
        <taxon>Bacillati</taxon>
        <taxon>Bacillota</taxon>
        <taxon>Clostridia</taxon>
        <taxon>Neomoorellales</taxon>
        <taxon>Calderihabitantaceae</taxon>
        <taxon>Calderihabitans</taxon>
    </lineage>
</organism>
<reference evidence="2" key="1">
    <citation type="journal article" date="2017" name="Appl. Environ. Microbiol.">
        <title>Genomic Analysis of Calderihabitans maritimus KKC1, a Thermophilic, Hydrogenogenic, Carboxydotrophic Bacterium Isolated from Marine Sediment.</title>
        <authorList>
            <person name="Omae K."/>
            <person name="Yoneda Y."/>
            <person name="Fukuyama Y."/>
            <person name="Yoshida T."/>
            <person name="Sako Y."/>
        </authorList>
    </citation>
    <scope>NUCLEOTIDE SEQUENCE [LARGE SCALE GENOMIC DNA]</scope>
    <source>
        <strain evidence="2">KKC1</strain>
    </source>
</reference>
<dbReference type="NCBIfam" id="NF045650">
    <property type="entry name" value="CD1247_Nterm"/>
    <property type="match status" value="1"/>
</dbReference>
<protein>
    <recommendedName>
        <fullName evidence="3">AraC family transcriptional regulator</fullName>
    </recommendedName>
</protein>
<dbReference type="RefSeq" id="WP_088555153.1">
    <property type="nucleotide sequence ID" value="NZ_BDGJ01000198.1"/>
</dbReference>
<sequence>MKDLRKKVGYVQGLMAGLELDEGSKEGRIISAIVDLLDEMADALVKIKAEQAELESYVESIDEDLYDLENEIYAYDYEDDGAEETPDDGDRDEEYVEVECPNCHDIVCFDADILDEDEPVEVICPNCEEVVFVNDEAFEVEEEQEDISLTAEKDNEDI</sequence>
<evidence type="ECO:0008006" key="3">
    <source>
        <dbReference type="Google" id="ProtNLM"/>
    </source>
</evidence>
<accession>A0A1Z5HXK9</accession>
<dbReference type="Proteomes" id="UP000197032">
    <property type="component" value="Unassembled WGS sequence"/>
</dbReference>
<dbReference type="InterPro" id="IPR054688">
    <property type="entry name" value="CD1247_N"/>
</dbReference>
<evidence type="ECO:0000313" key="2">
    <source>
        <dbReference type="Proteomes" id="UP000197032"/>
    </source>
</evidence>
<dbReference type="EMBL" id="BDGJ01000198">
    <property type="protein sequence ID" value="GAW94148.1"/>
    <property type="molecule type" value="Genomic_DNA"/>
</dbReference>
<evidence type="ECO:0000313" key="1">
    <source>
        <dbReference type="EMBL" id="GAW94148.1"/>
    </source>
</evidence>
<name>A0A1Z5HXK9_9FIRM</name>
<comment type="caution">
    <text evidence="1">The sequence shown here is derived from an EMBL/GenBank/DDBJ whole genome shotgun (WGS) entry which is preliminary data.</text>
</comment>